<comment type="caution">
    <text evidence="2">The sequence shown here is derived from an EMBL/GenBank/DDBJ whole genome shotgun (WGS) entry which is preliminary data.</text>
</comment>
<dbReference type="Proteomes" id="UP000886042">
    <property type="component" value="Unassembled WGS sequence"/>
</dbReference>
<evidence type="ECO:0000313" key="2">
    <source>
        <dbReference type="EMBL" id="HFB54307.1"/>
    </source>
</evidence>
<organism evidence="2">
    <name type="scientific">Hellea balneolensis</name>
    <dbReference type="NCBI Taxonomy" id="287478"/>
    <lineage>
        <taxon>Bacteria</taxon>
        <taxon>Pseudomonadati</taxon>
        <taxon>Pseudomonadota</taxon>
        <taxon>Alphaproteobacteria</taxon>
        <taxon>Maricaulales</taxon>
        <taxon>Robiginitomaculaceae</taxon>
        <taxon>Hellea</taxon>
    </lineage>
</organism>
<feature type="region of interest" description="Disordered" evidence="1">
    <location>
        <begin position="38"/>
        <end position="61"/>
    </location>
</feature>
<dbReference type="EMBL" id="DRMN01000011">
    <property type="protein sequence ID" value="HFB54307.1"/>
    <property type="molecule type" value="Genomic_DNA"/>
</dbReference>
<gene>
    <name evidence="2" type="ORF">ENJ46_00165</name>
</gene>
<reference evidence="2" key="1">
    <citation type="journal article" date="2020" name="mSystems">
        <title>Genome- and Community-Level Interaction Insights into Carbon Utilization and Element Cycling Functions of Hydrothermarchaeota in Hydrothermal Sediment.</title>
        <authorList>
            <person name="Zhou Z."/>
            <person name="Liu Y."/>
            <person name="Xu W."/>
            <person name="Pan J."/>
            <person name="Luo Z.H."/>
            <person name="Li M."/>
        </authorList>
    </citation>
    <scope>NUCLEOTIDE SEQUENCE [LARGE SCALE GENOMIC DNA]</scope>
    <source>
        <strain evidence="2">HyVt-489</strain>
    </source>
</reference>
<name>A0A7C3C227_9PROT</name>
<accession>A0A7C3C227</accession>
<dbReference type="AlphaFoldDB" id="A0A7C3C227"/>
<evidence type="ECO:0000256" key="1">
    <source>
        <dbReference type="SAM" id="MobiDB-lite"/>
    </source>
</evidence>
<dbReference type="PROSITE" id="PS51257">
    <property type="entry name" value="PROKAR_LIPOPROTEIN"/>
    <property type="match status" value="1"/>
</dbReference>
<sequence length="162" mass="18154">MHKSIIYMMVLLSVTGISVAGCQKRGIPRSQYHAAAHTHKARIEPRVQEQPTPKKRVKKRTPAQELSYKVTNACADLVMRKEKSLSGLAVHRCGCIATKLQASGSLTTAQAVYEIFRAANSFDDLAGLEGAYFPQRKFREPSRQTQRMRQELRRAVAQCGRP</sequence>
<proteinExistence type="predicted"/>
<protein>
    <submittedName>
        <fullName evidence="2">Uncharacterized protein</fullName>
    </submittedName>
</protein>